<evidence type="ECO:0000313" key="1">
    <source>
        <dbReference type="EMBL" id="KAK2990859.1"/>
    </source>
</evidence>
<sequence length="63" mass="7128">MARHEIYAADTAHNAEQTLNFIPGMSKIQIRDLPEGIVDPREIPIAHELHDMGLKLQKQPQLS</sequence>
<dbReference type="EMBL" id="JAVXUO010000606">
    <property type="protein sequence ID" value="KAK2990859.1"/>
    <property type="molecule type" value="Genomic_DNA"/>
</dbReference>
<proteinExistence type="predicted"/>
<reference evidence="1" key="1">
    <citation type="submission" date="2022-12" db="EMBL/GenBank/DDBJ databases">
        <title>Draft genome assemblies for two species of Escallonia (Escalloniales).</title>
        <authorList>
            <person name="Chanderbali A."/>
            <person name="Dervinis C."/>
            <person name="Anghel I."/>
            <person name="Soltis D."/>
            <person name="Soltis P."/>
            <person name="Zapata F."/>
        </authorList>
    </citation>
    <scope>NUCLEOTIDE SEQUENCE</scope>
    <source>
        <strain evidence="1">UCBG92.1500</strain>
        <tissue evidence="1">Leaf</tissue>
    </source>
</reference>
<accession>A0AA88RJ76</accession>
<organism evidence="1 2">
    <name type="scientific">Escallonia rubra</name>
    <dbReference type="NCBI Taxonomy" id="112253"/>
    <lineage>
        <taxon>Eukaryota</taxon>
        <taxon>Viridiplantae</taxon>
        <taxon>Streptophyta</taxon>
        <taxon>Embryophyta</taxon>
        <taxon>Tracheophyta</taxon>
        <taxon>Spermatophyta</taxon>
        <taxon>Magnoliopsida</taxon>
        <taxon>eudicotyledons</taxon>
        <taxon>Gunneridae</taxon>
        <taxon>Pentapetalae</taxon>
        <taxon>asterids</taxon>
        <taxon>campanulids</taxon>
        <taxon>Escalloniales</taxon>
        <taxon>Escalloniaceae</taxon>
        <taxon>Escallonia</taxon>
    </lineage>
</organism>
<comment type="caution">
    <text evidence="1">The sequence shown here is derived from an EMBL/GenBank/DDBJ whole genome shotgun (WGS) entry which is preliminary data.</text>
</comment>
<protein>
    <submittedName>
        <fullName evidence="1">Uncharacterized protein</fullName>
    </submittedName>
</protein>
<evidence type="ECO:0000313" key="2">
    <source>
        <dbReference type="Proteomes" id="UP001187471"/>
    </source>
</evidence>
<dbReference type="AlphaFoldDB" id="A0AA88RJ76"/>
<gene>
    <name evidence="1" type="ORF">RJ640_002843</name>
</gene>
<dbReference type="Proteomes" id="UP001187471">
    <property type="component" value="Unassembled WGS sequence"/>
</dbReference>
<name>A0AA88RJ76_9ASTE</name>
<keyword evidence="2" id="KW-1185">Reference proteome</keyword>